<evidence type="ECO:0000313" key="1">
    <source>
        <dbReference type="EMBL" id="MWA05768.1"/>
    </source>
</evidence>
<dbReference type="AlphaFoldDB" id="A0A6I4MHW1"/>
<accession>A0A6I4MHW1</accession>
<gene>
    <name evidence="1" type="ORF">F8568_036510</name>
</gene>
<dbReference type="RefSeq" id="WP_151598193.1">
    <property type="nucleotide sequence ID" value="NZ_WBMS02000041.1"/>
</dbReference>
<proteinExistence type="predicted"/>
<keyword evidence="2" id="KW-1185">Reference proteome</keyword>
<protein>
    <submittedName>
        <fullName evidence="1">Uncharacterized protein</fullName>
    </submittedName>
</protein>
<dbReference type="Proteomes" id="UP000462055">
    <property type="component" value="Unassembled WGS sequence"/>
</dbReference>
<name>A0A6I4MHW1_9ACTN</name>
<dbReference type="EMBL" id="WBMS02000041">
    <property type="protein sequence ID" value="MWA05768.1"/>
    <property type="molecule type" value="Genomic_DNA"/>
</dbReference>
<reference evidence="1" key="1">
    <citation type="submission" date="2019-12" db="EMBL/GenBank/DDBJ databases">
        <title>Actinomadura physcomitrii sp. nov., a novel actinomycete isolated from moss [Physcomitrium sphaericum (Ludw) Fuernr].</title>
        <authorList>
            <person name="Zhuang X."/>
        </authorList>
    </citation>
    <scope>NUCLEOTIDE SEQUENCE [LARGE SCALE GENOMIC DNA]</scope>
    <source>
        <strain evidence="1">LD22</strain>
    </source>
</reference>
<sequence>MPGHEFGNRLEVDLDIETALRRLRSAFPGVCIWHGEYTGSLWALLPGRLVEARVAADLARRLQAELGCARPGRMTPASDRVSGGSRRSVRKLVRVWLRPLARLCWRAS</sequence>
<comment type="caution">
    <text evidence="1">The sequence shown here is derived from an EMBL/GenBank/DDBJ whole genome shotgun (WGS) entry which is preliminary data.</text>
</comment>
<organism evidence="1 2">
    <name type="scientific">Actinomadura physcomitrii</name>
    <dbReference type="NCBI Taxonomy" id="2650748"/>
    <lineage>
        <taxon>Bacteria</taxon>
        <taxon>Bacillati</taxon>
        <taxon>Actinomycetota</taxon>
        <taxon>Actinomycetes</taxon>
        <taxon>Streptosporangiales</taxon>
        <taxon>Thermomonosporaceae</taxon>
        <taxon>Actinomadura</taxon>
    </lineage>
</organism>
<evidence type="ECO:0000313" key="2">
    <source>
        <dbReference type="Proteomes" id="UP000462055"/>
    </source>
</evidence>